<dbReference type="Gene3D" id="3.40.1400.10">
    <property type="entry name" value="Sugar-phosphate isomerase, RpiB/LacA/LacB"/>
    <property type="match status" value="1"/>
</dbReference>
<protein>
    <submittedName>
        <fullName evidence="5">Ribose 5-phosphate isomerase B</fullName>
        <ecNumber evidence="5">5.3.1.6</ecNumber>
    </submittedName>
</protein>
<dbReference type="GO" id="GO:0005975">
    <property type="term" value="P:carbohydrate metabolic process"/>
    <property type="evidence" value="ECO:0007669"/>
    <property type="project" value="InterPro"/>
</dbReference>
<evidence type="ECO:0000313" key="5">
    <source>
        <dbReference type="EMBL" id="HIU59928.1"/>
    </source>
</evidence>
<proteinExistence type="inferred from homology"/>
<feature type="binding site" evidence="4">
    <location>
        <position position="136"/>
    </location>
    <ligand>
        <name>D-ribulose 5-phosphate</name>
        <dbReference type="ChEBI" id="CHEBI:58121"/>
    </ligand>
</feature>
<dbReference type="PIRSF" id="PIRSF005384">
    <property type="entry name" value="RpiB_LacA_B"/>
    <property type="match status" value="1"/>
</dbReference>
<feature type="active site" description="Proton donor" evidence="3">
    <location>
        <position position="98"/>
    </location>
</feature>
<feature type="binding site" evidence="4">
    <location>
        <position position="99"/>
    </location>
    <ligand>
        <name>D-ribulose 5-phosphate</name>
        <dbReference type="ChEBI" id="CHEBI:58121"/>
    </ligand>
</feature>
<reference evidence="5" key="1">
    <citation type="submission" date="2020-10" db="EMBL/GenBank/DDBJ databases">
        <authorList>
            <person name="Gilroy R."/>
        </authorList>
    </citation>
    <scope>NUCLEOTIDE SEQUENCE</scope>
    <source>
        <strain evidence="5">18911</strain>
    </source>
</reference>
<feature type="binding site" evidence="4">
    <location>
        <begin position="8"/>
        <end position="9"/>
    </location>
    <ligand>
        <name>D-ribulose 5-phosphate</name>
        <dbReference type="ChEBI" id="CHEBI:58121"/>
    </ligand>
</feature>
<comment type="similarity">
    <text evidence="1">Belongs to the LacAB/RpiB family.</text>
</comment>
<dbReference type="NCBIfam" id="NF004051">
    <property type="entry name" value="PRK05571.1"/>
    <property type="match status" value="1"/>
</dbReference>
<evidence type="ECO:0000313" key="6">
    <source>
        <dbReference type="Proteomes" id="UP000824094"/>
    </source>
</evidence>
<reference evidence="5" key="2">
    <citation type="journal article" date="2021" name="PeerJ">
        <title>Extensive microbial diversity within the chicken gut microbiome revealed by metagenomics and culture.</title>
        <authorList>
            <person name="Gilroy R."/>
            <person name="Ravi A."/>
            <person name="Getino M."/>
            <person name="Pursley I."/>
            <person name="Horton D.L."/>
            <person name="Alikhan N.F."/>
            <person name="Baker D."/>
            <person name="Gharbi K."/>
            <person name="Hall N."/>
            <person name="Watson M."/>
            <person name="Adriaenssens E.M."/>
            <person name="Foster-Nyarko E."/>
            <person name="Jarju S."/>
            <person name="Secka A."/>
            <person name="Antonio M."/>
            <person name="Oren A."/>
            <person name="Chaudhuri R.R."/>
            <person name="La Ragione R."/>
            <person name="Hildebrand F."/>
            <person name="Pallen M.J."/>
        </authorList>
    </citation>
    <scope>NUCLEOTIDE SEQUENCE</scope>
    <source>
        <strain evidence="5">18911</strain>
    </source>
</reference>
<dbReference type="PANTHER" id="PTHR30345:SF0">
    <property type="entry name" value="DNA DAMAGE-REPAIR_TOLERATION PROTEIN DRT102"/>
    <property type="match status" value="1"/>
</dbReference>
<dbReference type="InterPro" id="IPR036569">
    <property type="entry name" value="RpiB_LacA_LacB_sf"/>
</dbReference>
<dbReference type="Pfam" id="PF02502">
    <property type="entry name" value="LacAB_rpiB"/>
    <property type="match status" value="1"/>
</dbReference>
<keyword evidence="2 5" id="KW-0413">Isomerase</keyword>
<feature type="active site" description="Proton acceptor" evidence="3">
    <location>
        <position position="65"/>
    </location>
</feature>
<dbReference type="EMBL" id="DVNF01000033">
    <property type="protein sequence ID" value="HIU59928.1"/>
    <property type="molecule type" value="Genomic_DNA"/>
</dbReference>
<sequence>MKVAIGCDHGGINLKEAVIKAVTEQGMEYEDFGTYTDESVDYPDYAEKVGRAVASGAADLGVVLCGTGIGISIAANKIKGIRCAHVTDAFQAEMCRQHNDANVLAMGGRITSPEDAYKFTKIFLTTPFAGGRHLRRVEKIAALEK</sequence>
<dbReference type="NCBIfam" id="TIGR01120">
    <property type="entry name" value="rpiB"/>
    <property type="match status" value="1"/>
</dbReference>
<evidence type="ECO:0000256" key="1">
    <source>
        <dbReference type="ARBA" id="ARBA00008754"/>
    </source>
</evidence>
<evidence type="ECO:0000256" key="2">
    <source>
        <dbReference type="ARBA" id="ARBA00023235"/>
    </source>
</evidence>
<comment type="caution">
    <text evidence="5">The sequence shown here is derived from an EMBL/GenBank/DDBJ whole genome shotgun (WGS) entry which is preliminary data.</text>
</comment>
<dbReference type="SUPFAM" id="SSF89623">
    <property type="entry name" value="Ribose/Galactose isomerase RpiB/AlsB"/>
    <property type="match status" value="1"/>
</dbReference>
<dbReference type="GO" id="GO:0004751">
    <property type="term" value="F:ribose-5-phosphate isomerase activity"/>
    <property type="evidence" value="ECO:0007669"/>
    <property type="project" value="UniProtKB-EC"/>
</dbReference>
<dbReference type="NCBIfam" id="TIGR00689">
    <property type="entry name" value="rpiB_lacA_lacB"/>
    <property type="match status" value="1"/>
</dbReference>
<accession>A0A9D1MH50</accession>
<dbReference type="InterPro" id="IPR003500">
    <property type="entry name" value="RpiB_LacA_LacB"/>
</dbReference>
<evidence type="ECO:0000256" key="3">
    <source>
        <dbReference type="PIRSR" id="PIRSR005384-1"/>
    </source>
</evidence>
<organism evidence="5 6">
    <name type="scientific">Candidatus Stercoripulliclostridium merdigallinarum</name>
    <dbReference type="NCBI Taxonomy" id="2840951"/>
    <lineage>
        <taxon>Bacteria</taxon>
        <taxon>Bacillati</taxon>
        <taxon>Bacillota</taxon>
        <taxon>Clostridia</taxon>
        <taxon>Eubacteriales</taxon>
        <taxon>Candidatus Stercoripulliclostridium</taxon>
    </lineage>
</organism>
<name>A0A9D1MH50_9FIRM</name>
<feature type="binding site" evidence="4">
    <location>
        <position position="109"/>
    </location>
    <ligand>
        <name>D-ribulose 5-phosphate</name>
        <dbReference type="ChEBI" id="CHEBI:58121"/>
    </ligand>
</feature>
<feature type="binding site" evidence="4">
    <location>
        <begin position="66"/>
        <end position="70"/>
    </location>
    <ligand>
        <name>D-ribulose 5-phosphate</name>
        <dbReference type="ChEBI" id="CHEBI:58121"/>
    </ligand>
</feature>
<dbReference type="AlphaFoldDB" id="A0A9D1MH50"/>
<evidence type="ECO:0000256" key="4">
    <source>
        <dbReference type="PIRSR" id="PIRSR005384-2"/>
    </source>
</evidence>
<dbReference type="PANTHER" id="PTHR30345">
    <property type="entry name" value="RIBOSE-5-PHOSPHATE ISOMERASE B"/>
    <property type="match status" value="1"/>
</dbReference>
<dbReference type="InterPro" id="IPR004785">
    <property type="entry name" value="RpiB"/>
</dbReference>
<gene>
    <name evidence="5" type="primary">rpiB</name>
    <name evidence="5" type="ORF">IAB05_00900</name>
</gene>
<feature type="binding site" evidence="4">
    <location>
        <position position="132"/>
    </location>
    <ligand>
        <name>D-ribulose 5-phosphate</name>
        <dbReference type="ChEBI" id="CHEBI:58121"/>
    </ligand>
</feature>
<dbReference type="Proteomes" id="UP000824094">
    <property type="component" value="Unassembled WGS sequence"/>
</dbReference>
<dbReference type="EC" id="5.3.1.6" evidence="5"/>